<accession>A0ABU6AG66</accession>
<evidence type="ECO:0000256" key="1">
    <source>
        <dbReference type="ARBA" id="ARBA00005163"/>
    </source>
</evidence>
<dbReference type="Gene3D" id="1.10.580.10">
    <property type="entry name" value="Citrate Synthase, domain 1"/>
    <property type="match status" value="2"/>
</dbReference>
<dbReference type="GO" id="GO:0008816">
    <property type="term" value="F:citryl-CoA lyase activity"/>
    <property type="evidence" value="ECO:0007669"/>
    <property type="project" value="UniProtKB-EC"/>
</dbReference>
<evidence type="ECO:0000256" key="3">
    <source>
        <dbReference type="ARBA" id="ARBA00012972"/>
    </source>
</evidence>
<dbReference type="NCBIfam" id="NF004869">
    <property type="entry name" value="PRK06224.1-6"/>
    <property type="match status" value="1"/>
</dbReference>
<comment type="similarity">
    <text evidence="2 5">Belongs to the citrate synthase family.</text>
</comment>
<dbReference type="Pfam" id="PF00285">
    <property type="entry name" value="Citrate_synt"/>
    <property type="match status" value="1"/>
</dbReference>
<dbReference type="InterPro" id="IPR019810">
    <property type="entry name" value="Citrate_synthase_AS"/>
</dbReference>
<name>A0ABU6AG66_9PSEU</name>
<dbReference type="InterPro" id="IPR036969">
    <property type="entry name" value="Citrate_synthase_sf"/>
</dbReference>
<protein>
    <recommendedName>
        <fullName evidence="3">citrate synthase (unknown stereospecificity)</fullName>
        <ecNumber evidence="3">2.3.3.16</ecNumber>
    </recommendedName>
</protein>
<dbReference type="RefSeq" id="WP_324268009.1">
    <property type="nucleotide sequence ID" value="NZ_JAWLNX010000019.1"/>
</dbReference>
<dbReference type="Gene3D" id="1.10.230.10">
    <property type="entry name" value="Cytochrome P450-Terp, domain 2"/>
    <property type="match status" value="1"/>
</dbReference>
<dbReference type="EMBL" id="JAWLNX010000019">
    <property type="protein sequence ID" value="MEB3370534.1"/>
    <property type="molecule type" value="Genomic_DNA"/>
</dbReference>
<dbReference type="CDD" id="cd06100">
    <property type="entry name" value="CCL_ACL-C"/>
    <property type="match status" value="1"/>
</dbReference>
<organism evidence="6 7">
    <name type="scientific">Saccharopolyspora mangrovi</name>
    <dbReference type="NCBI Taxonomy" id="3082379"/>
    <lineage>
        <taxon>Bacteria</taxon>
        <taxon>Bacillati</taxon>
        <taxon>Actinomycetota</taxon>
        <taxon>Actinomycetes</taxon>
        <taxon>Pseudonocardiales</taxon>
        <taxon>Pseudonocardiaceae</taxon>
        <taxon>Saccharopolyspora</taxon>
    </lineage>
</organism>
<dbReference type="PROSITE" id="PS00480">
    <property type="entry name" value="CITRATE_SYNTHASE"/>
    <property type="match status" value="1"/>
</dbReference>
<dbReference type="InterPro" id="IPR002020">
    <property type="entry name" value="Citrate_synthase"/>
</dbReference>
<evidence type="ECO:0000256" key="4">
    <source>
        <dbReference type="ARBA" id="ARBA00022679"/>
    </source>
</evidence>
<evidence type="ECO:0000256" key="5">
    <source>
        <dbReference type="RuleBase" id="RU003406"/>
    </source>
</evidence>
<dbReference type="Proteomes" id="UP001327093">
    <property type="component" value="Unassembled WGS sequence"/>
</dbReference>
<evidence type="ECO:0000313" key="7">
    <source>
        <dbReference type="Proteomes" id="UP001327093"/>
    </source>
</evidence>
<sequence>MMGAELTTYWRSEISEVRGDKVWIRGYDLEELIGGLPFTASAFLLVRGRMPTPQESRVLDAVLNGVLDYSLRKPGTVAARHVVSANPSMVAGLAAATLAVGQHTLATEDAARFITESYEGYRASGLGMTDYAEQLVAKRAEARAHIPGFGHPVFKKVDPRAAELCRIAVEAGMWDEACRLYEEVHRVFTRPEKKADIPINDVGMMAALMVGLGFSPEESTGLATISTLPGVVAHISEELRSGTPIRVVPDEIATYEASIGRDFDRDRRSAGWPDH</sequence>
<comment type="pathway">
    <text evidence="1">Carbohydrate metabolism; tricarboxylic acid cycle.</text>
</comment>
<dbReference type="EC" id="2.3.3.16" evidence="3"/>
<keyword evidence="6" id="KW-0456">Lyase</keyword>
<reference evidence="6 7" key="1">
    <citation type="submission" date="2023-10" db="EMBL/GenBank/DDBJ databases">
        <title>Saccharopolyspora sp. nov., isolated from mangrove soil.</title>
        <authorList>
            <person name="Lu Y."/>
            <person name="Liu W."/>
        </authorList>
    </citation>
    <scope>NUCLEOTIDE SEQUENCE [LARGE SCALE GENOMIC DNA]</scope>
    <source>
        <strain evidence="6 7">S2-29</strain>
    </source>
</reference>
<gene>
    <name evidence="6" type="ORF">R4I43_24315</name>
</gene>
<dbReference type="InterPro" id="IPR016142">
    <property type="entry name" value="Citrate_synth-like_lrg_a-sub"/>
</dbReference>
<comment type="caution">
    <text evidence="6">The sequence shown here is derived from an EMBL/GenBank/DDBJ whole genome shotgun (WGS) entry which is preliminary data.</text>
</comment>
<evidence type="ECO:0000256" key="2">
    <source>
        <dbReference type="ARBA" id="ARBA00010566"/>
    </source>
</evidence>
<dbReference type="PANTHER" id="PTHR11739:SF4">
    <property type="entry name" value="CITRATE SYNTHASE, PEROXISOMAL"/>
    <property type="match status" value="1"/>
</dbReference>
<evidence type="ECO:0000313" key="6">
    <source>
        <dbReference type="EMBL" id="MEB3370534.1"/>
    </source>
</evidence>
<proteinExistence type="inferred from homology"/>
<dbReference type="InterPro" id="IPR016143">
    <property type="entry name" value="Citrate_synth-like_sm_a-sub"/>
</dbReference>
<dbReference type="PANTHER" id="PTHR11739">
    <property type="entry name" value="CITRATE SYNTHASE"/>
    <property type="match status" value="1"/>
</dbReference>
<dbReference type="SUPFAM" id="SSF48256">
    <property type="entry name" value="Citrate synthase"/>
    <property type="match status" value="1"/>
</dbReference>
<keyword evidence="4 5" id="KW-0808">Transferase</keyword>
<keyword evidence="7" id="KW-1185">Reference proteome</keyword>